<dbReference type="PRINTS" id="PR00237">
    <property type="entry name" value="GPCRRHODOPSN"/>
</dbReference>
<dbReference type="PROSITE" id="PS50262">
    <property type="entry name" value="G_PROTEIN_RECEP_F1_2"/>
    <property type="match status" value="1"/>
</dbReference>
<dbReference type="Proteomes" id="UP001177023">
    <property type="component" value="Unassembled WGS sequence"/>
</dbReference>
<feature type="transmembrane region" description="Helical" evidence="8">
    <location>
        <begin position="121"/>
        <end position="143"/>
    </location>
</feature>
<dbReference type="SUPFAM" id="SSF81321">
    <property type="entry name" value="Family A G protein-coupled receptor-like"/>
    <property type="match status" value="1"/>
</dbReference>
<accession>A0AA36CYH5</accession>
<keyword evidence="3 8" id="KW-1133">Transmembrane helix</keyword>
<keyword evidence="6" id="KW-0675">Receptor</keyword>
<evidence type="ECO:0000256" key="6">
    <source>
        <dbReference type="ARBA" id="ARBA00023170"/>
    </source>
</evidence>
<dbReference type="Pfam" id="PF00001">
    <property type="entry name" value="7tm_1"/>
    <property type="match status" value="1"/>
</dbReference>
<name>A0AA36CYH5_9BILA</name>
<reference evidence="10" key="1">
    <citation type="submission" date="2023-06" db="EMBL/GenBank/DDBJ databases">
        <authorList>
            <person name="Delattre M."/>
        </authorList>
    </citation>
    <scope>NUCLEOTIDE SEQUENCE</scope>
    <source>
        <strain evidence="10">AF72</strain>
    </source>
</reference>
<dbReference type="AlphaFoldDB" id="A0AA36CYH5"/>
<keyword evidence="7" id="KW-0807">Transducer</keyword>
<keyword evidence="5 8" id="KW-0472">Membrane</keyword>
<feature type="transmembrane region" description="Helical" evidence="8">
    <location>
        <begin position="179"/>
        <end position="201"/>
    </location>
</feature>
<evidence type="ECO:0000256" key="7">
    <source>
        <dbReference type="ARBA" id="ARBA00023224"/>
    </source>
</evidence>
<comment type="subcellular location">
    <subcellularLocation>
        <location evidence="1">Membrane</location>
        <topology evidence="1">Multi-pass membrane protein</topology>
    </subcellularLocation>
</comment>
<organism evidence="10 11">
    <name type="scientific">Mesorhabditis spiculigera</name>
    <dbReference type="NCBI Taxonomy" id="96644"/>
    <lineage>
        <taxon>Eukaryota</taxon>
        <taxon>Metazoa</taxon>
        <taxon>Ecdysozoa</taxon>
        <taxon>Nematoda</taxon>
        <taxon>Chromadorea</taxon>
        <taxon>Rhabditida</taxon>
        <taxon>Rhabditina</taxon>
        <taxon>Rhabditomorpha</taxon>
        <taxon>Rhabditoidea</taxon>
        <taxon>Rhabditidae</taxon>
        <taxon>Mesorhabditinae</taxon>
        <taxon>Mesorhabditis</taxon>
    </lineage>
</organism>
<evidence type="ECO:0000256" key="8">
    <source>
        <dbReference type="SAM" id="Phobius"/>
    </source>
</evidence>
<dbReference type="PANTHER" id="PTHR24243:SF224">
    <property type="entry name" value="G-PROTEIN COUPLED RECEPTOR 19-RELATED"/>
    <property type="match status" value="1"/>
</dbReference>
<feature type="transmembrane region" description="Helical" evidence="8">
    <location>
        <begin position="308"/>
        <end position="327"/>
    </location>
</feature>
<keyword evidence="2 8" id="KW-0812">Transmembrane</keyword>
<dbReference type="GO" id="GO:0005886">
    <property type="term" value="C:plasma membrane"/>
    <property type="evidence" value="ECO:0007669"/>
    <property type="project" value="TreeGrafter"/>
</dbReference>
<feature type="transmembrane region" description="Helical" evidence="8">
    <location>
        <begin position="264"/>
        <end position="284"/>
    </location>
</feature>
<evidence type="ECO:0000256" key="5">
    <source>
        <dbReference type="ARBA" id="ARBA00023136"/>
    </source>
</evidence>
<evidence type="ECO:0000256" key="1">
    <source>
        <dbReference type="ARBA" id="ARBA00004141"/>
    </source>
</evidence>
<evidence type="ECO:0000313" key="11">
    <source>
        <dbReference type="Proteomes" id="UP001177023"/>
    </source>
</evidence>
<sequence length="342" mass="39207">MTDLDSLLNGTAETTIFPNVTNAIFEDEFCPNDRSLLDEPQIRYTFWALYILVFFACLIGNLFTMLVLCTHPQMRTPTNFFLANLAGADLLVALFCILQNMVHIVGYENGRWFFGEVICKIYLYVLHMVPCTSVGVWTISLIANFPYLRTAHLYTWGNVSACGRNDTFRQDVLVITSFILWYLIPVLMMAFIYTRIGLVLWKSGRGVSNRASTDSQVSNGGASWHMSSGRVIVYQQNSLLQVPDQDQRRVVDRRRGMKESRRKVIRLLFGIVLAFAVLTLPNHARLLHSTFSRSQTCLWHWTSLVQPMSYLLLFVSSTINPILYAFLSKRFRLAAQDVLRCR</sequence>
<dbReference type="InterPro" id="IPR017452">
    <property type="entry name" value="GPCR_Rhodpsn_7TM"/>
</dbReference>
<proteinExistence type="predicted"/>
<feature type="non-terminal residue" evidence="10">
    <location>
        <position position="1"/>
    </location>
</feature>
<dbReference type="Gene3D" id="1.20.1070.10">
    <property type="entry name" value="Rhodopsin 7-helix transmembrane proteins"/>
    <property type="match status" value="2"/>
</dbReference>
<keyword evidence="11" id="KW-1185">Reference proteome</keyword>
<evidence type="ECO:0000256" key="4">
    <source>
        <dbReference type="ARBA" id="ARBA00023040"/>
    </source>
</evidence>
<dbReference type="InterPro" id="IPR000276">
    <property type="entry name" value="GPCR_Rhodpsn"/>
</dbReference>
<keyword evidence="4" id="KW-0297">G-protein coupled receptor</keyword>
<evidence type="ECO:0000256" key="3">
    <source>
        <dbReference type="ARBA" id="ARBA00022989"/>
    </source>
</evidence>
<feature type="transmembrane region" description="Helical" evidence="8">
    <location>
        <begin position="80"/>
        <end position="100"/>
    </location>
</feature>
<comment type="caution">
    <text evidence="10">The sequence shown here is derived from an EMBL/GenBank/DDBJ whole genome shotgun (WGS) entry which is preliminary data.</text>
</comment>
<evidence type="ECO:0000256" key="2">
    <source>
        <dbReference type="ARBA" id="ARBA00022692"/>
    </source>
</evidence>
<protein>
    <recommendedName>
        <fullName evidence="9">G-protein coupled receptors family 1 profile domain-containing protein</fullName>
    </recommendedName>
</protein>
<dbReference type="GO" id="GO:0004930">
    <property type="term" value="F:G protein-coupled receptor activity"/>
    <property type="evidence" value="ECO:0007669"/>
    <property type="project" value="UniProtKB-KW"/>
</dbReference>
<feature type="domain" description="G-protein coupled receptors family 1 profile" evidence="9">
    <location>
        <begin position="60"/>
        <end position="324"/>
    </location>
</feature>
<dbReference type="PANTHER" id="PTHR24243">
    <property type="entry name" value="G-PROTEIN COUPLED RECEPTOR"/>
    <property type="match status" value="1"/>
</dbReference>
<evidence type="ECO:0000259" key="9">
    <source>
        <dbReference type="PROSITE" id="PS50262"/>
    </source>
</evidence>
<dbReference type="EMBL" id="CATQJA010002644">
    <property type="protein sequence ID" value="CAJ0576531.1"/>
    <property type="molecule type" value="Genomic_DNA"/>
</dbReference>
<evidence type="ECO:0000313" key="10">
    <source>
        <dbReference type="EMBL" id="CAJ0576531.1"/>
    </source>
</evidence>
<feature type="transmembrane region" description="Helical" evidence="8">
    <location>
        <begin position="44"/>
        <end position="68"/>
    </location>
</feature>
<gene>
    <name evidence="10" type="ORF">MSPICULIGERA_LOCUS14822</name>
</gene>